<proteinExistence type="predicted"/>
<name>A0A2P2INY8_RHIMU</name>
<sequence>MSRAINIWCLNSSHSVKKRLNTECTCYVDLDCGILHLNLCSFAPNHCFFPPLLTANVS</sequence>
<dbReference type="AlphaFoldDB" id="A0A2P2INY8"/>
<dbReference type="EMBL" id="GGEC01002445">
    <property type="protein sequence ID" value="MBW82928.1"/>
    <property type="molecule type" value="Transcribed_RNA"/>
</dbReference>
<organism evidence="1">
    <name type="scientific">Rhizophora mucronata</name>
    <name type="common">Asiatic mangrove</name>
    <dbReference type="NCBI Taxonomy" id="61149"/>
    <lineage>
        <taxon>Eukaryota</taxon>
        <taxon>Viridiplantae</taxon>
        <taxon>Streptophyta</taxon>
        <taxon>Embryophyta</taxon>
        <taxon>Tracheophyta</taxon>
        <taxon>Spermatophyta</taxon>
        <taxon>Magnoliopsida</taxon>
        <taxon>eudicotyledons</taxon>
        <taxon>Gunneridae</taxon>
        <taxon>Pentapetalae</taxon>
        <taxon>rosids</taxon>
        <taxon>fabids</taxon>
        <taxon>Malpighiales</taxon>
        <taxon>Rhizophoraceae</taxon>
        <taxon>Rhizophora</taxon>
    </lineage>
</organism>
<protein>
    <submittedName>
        <fullName evidence="1">Uncharacterized protein</fullName>
    </submittedName>
</protein>
<evidence type="ECO:0000313" key="1">
    <source>
        <dbReference type="EMBL" id="MBW82928.1"/>
    </source>
</evidence>
<accession>A0A2P2INY8</accession>
<reference evidence="1" key="1">
    <citation type="submission" date="2018-02" db="EMBL/GenBank/DDBJ databases">
        <title>Rhizophora mucronata_Transcriptome.</title>
        <authorList>
            <person name="Meera S.P."/>
            <person name="Sreeshan A."/>
            <person name="Augustine A."/>
        </authorList>
    </citation>
    <scope>NUCLEOTIDE SEQUENCE</scope>
    <source>
        <tissue evidence="1">Leaf</tissue>
    </source>
</reference>